<protein>
    <recommendedName>
        <fullName evidence="5">BppU N-terminal domain-containing protein</fullName>
    </recommendedName>
</protein>
<dbReference type="InterPro" id="IPR018913">
    <property type="entry name" value="BppU_N"/>
</dbReference>
<evidence type="ECO:0000259" key="2">
    <source>
        <dbReference type="Pfam" id="PF18667"/>
    </source>
</evidence>
<keyword evidence="4" id="KW-1185">Reference proteome</keyword>
<dbReference type="Gene3D" id="6.10.250.1350">
    <property type="match status" value="2"/>
</dbReference>
<evidence type="ECO:0000313" key="3">
    <source>
        <dbReference type="EMBL" id="EOW82997.1"/>
    </source>
</evidence>
<evidence type="ECO:0000259" key="1">
    <source>
        <dbReference type="Pfam" id="PF10651"/>
    </source>
</evidence>
<dbReference type="Pfam" id="PF10651">
    <property type="entry name" value="BppU_N"/>
    <property type="match status" value="1"/>
</dbReference>
<comment type="caution">
    <text evidence="3">The sequence shown here is derived from an EMBL/GenBank/DDBJ whole genome shotgun (WGS) entry which is preliminary data.</text>
</comment>
<organism evidence="3 4">
    <name type="scientific">Enterococcus gilvus ATCC BAA-350</name>
    <dbReference type="NCBI Taxonomy" id="1158614"/>
    <lineage>
        <taxon>Bacteria</taxon>
        <taxon>Bacillati</taxon>
        <taxon>Bacillota</taxon>
        <taxon>Bacilli</taxon>
        <taxon>Lactobacillales</taxon>
        <taxon>Enterococcaceae</taxon>
        <taxon>Enterococcus</taxon>
    </lineage>
</organism>
<proteinExistence type="predicted"/>
<evidence type="ECO:0000313" key="4">
    <source>
        <dbReference type="Proteomes" id="UP000014160"/>
    </source>
</evidence>
<dbReference type="Gene3D" id="2.60.40.3350">
    <property type="match status" value="1"/>
</dbReference>
<dbReference type="EMBL" id="ASWH01000001">
    <property type="protein sequence ID" value="EOW82997.1"/>
    <property type="molecule type" value="Genomic_DNA"/>
</dbReference>
<dbReference type="Pfam" id="PF18667">
    <property type="entry name" value="BppU_IgG"/>
    <property type="match status" value="1"/>
</dbReference>
<evidence type="ECO:0008006" key="5">
    <source>
        <dbReference type="Google" id="ProtNLM"/>
    </source>
</evidence>
<dbReference type="RefSeq" id="WP_016250193.1">
    <property type="nucleotide sequence ID" value="NZ_ASWH01000001.1"/>
</dbReference>
<accession>A0ABP2X0T8</accession>
<feature type="domain" description="Baseplate upper protein immunoglobulin like" evidence="2">
    <location>
        <begin position="252"/>
        <end position="342"/>
    </location>
</feature>
<sequence length="382" mass="43555">MAKWNVVLSTTEPYNYIGMANVRQGNKNSEVMEATITQNGLPVDLSQCKGYLEAILTNGAAIQRAAKIIDAKAGKIQYTFDEYSLQAIHEQTANFIFYKGEDLIATTQDFSYFVVRAVSKTPGEMGSYWQTVEDLIADMVAFLNANKGDFTDWMNARKKEFEEWRKHQQDTFEAWREGQESDYLTWFESIKDILRSIDPGGVMLAELMDARVDLQGVRHESIKDRLIADLEYIYQKIKYQLDLIVYKHIAVGNKVTIEHDSEYQPEVKVTYYQDALGTELGGLDSSGNLGGGTIYNVPSQLSFDRKKTHVEMPLYYALNGSFIIYDKHTLLIVEGNKTLHFTMPEANITKAYINDDKTSLDKVADKLELLINDDYTVELKKK</sequence>
<gene>
    <name evidence="3" type="ORF">I592_02322</name>
</gene>
<reference evidence="3 4" key="1">
    <citation type="submission" date="2013-03" db="EMBL/GenBank/DDBJ databases">
        <title>The Genome Sequence of Enterococcus gilvus ATCC BAA-350 (PacBio/Illumina hybrid assembly).</title>
        <authorList>
            <consortium name="The Broad Institute Genomics Platform"/>
            <consortium name="The Broad Institute Genome Sequencing Center for Infectious Disease"/>
            <person name="Earl A."/>
            <person name="Russ C."/>
            <person name="Gilmore M."/>
            <person name="Surin D."/>
            <person name="Walker B."/>
            <person name="Young S."/>
            <person name="Zeng Q."/>
            <person name="Gargeya S."/>
            <person name="Fitzgerald M."/>
            <person name="Haas B."/>
            <person name="Abouelleil A."/>
            <person name="Allen A.W."/>
            <person name="Alvarado L."/>
            <person name="Arachchi H.M."/>
            <person name="Berlin A.M."/>
            <person name="Chapman S.B."/>
            <person name="Gainer-Dewar J."/>
            <person name="Goldberg J."/>
            <person name="Griggs A."/>
            <person name="Gujja S."/>
            <person name="Hansen M."/>
            <person name="Howarth C."/>
            <person name="Imamovic A."/>
            <person name="Ireland A."/>
            <person name="Larimer J."/>
            <person name="McCowan C."/>
            <person name="Murphy C."/>
            <person name="Pearson M."/>
            <person name="Poon T.W."/>
            <person name="Priest M."/>
            <person name="Roberts A."/>
            <person name="Saif S."/>
            <person name="Shea T."/>
            <person name="Sisk P."/>
            <person name="Sykes S."/>
            <person name="Wortman J."/>
            <person name="Nusbaum C."/>
            <person name="Birren B."/>
        </authorList>
    </citation>
    <scope>NUCLEOTIDE SEQUENCE [LARGE SCALE GENOMIC DNA]</scope>
    <source>
        <strain evidence="3 4">ATCC BAA-350</strain>
    </source>
</reference>
<feature type="domain" description="BppU N-terminal" evidence="1">
    <location>
        <begin position="3"/>
        <end position="139"/>
    </location>
</feature>
<name>A0ABP2X0T8_9ENTE</name>
<dbReference type="Proteomes" id="UP000014160">
    <property type="component" value="Unassembled WGS sequence"/>
</dbReference>
<dbReference type="Gene3D" id="2.60.40.3320">
    <property type="match status" value="1"/>
</dbReference>
<dbReference type="InterPro" id="IPR041531">
    <property type="entry name" value="BppU_IgG"/>
</dbReference>